<gene>
    <name evidence="2" type="ORF">KXJ69_03710</name>
</gene>
<dbReference type="RefSeq" id="WP_219051411.1">
    <property type="nucleotide sequence ID" value="NZ_JAHWDP010000001.1"/>
</dbReference>
<keyword evidence="1" id="KW-0812">Transmembrane</keyword>
<dbReference type="Proteomes" id="UP001138686">
    <property type="component" value="Unassembled WGS sequence"/>
</dbReference>
<comment type="caution">
    <text evidence="2">The sequence shown here is derived from an EMBL/GenBank/DDBJ whole genome shotgun (WGS) entry which is preliminary data.</text>
</comment>
<evidence type="ECO:0000256" key="1">
    <source>
        <dbReference type="SAM" id="Phobius"/>
    </source>
</evidence>
<dbReference type="EMBL" id="JAHWDP010000001">
    <property type="protein sequence ID" value="MBW2937196.1"/>
    <property type="molecule type" value="Genomic_DNA"/>
</dbReference>
<name>A0A9X1FMA9_9FLAO</name>
<accession>A0A9X1FMA9</accession>
<reference evidence="2" key="1">
    <citation type="submission" date="2021-07" db="EMBL/GenBank/DDBJ databases">
        <title>Aureisphaera sp. CAU 1614 isolated from sea sediment.</title>
        <authorList>
            <person name="Kim W."/>
        </authorList>
    </citation>
    <scope>NUCLEOTIDE SEQUENCE</scope>
    <source>
        <strain evidence="2">CAU 1614</strain>
    </source>
</reference>
<organism evidence="2 3">
    <name type="scientific">Halomarinibacterium sedimenti</name>
    <dbReference type="NCBI Taxonomy" id="2857106"/>
    <lineage>
        <taxon>Bacteria</taxon>
        <taxon>Pseudomonadati</taxon>
        <taxon>Bacteroidota</taxon>
        <taxon>Flavobacteriia</taxon>
        <taxon>Flavobacteriales</taxon>
        <taxon>Flavobacteriaceae</taxon>
        <taxon>Halomarinibacterium</taxon>
    </lineage>
</organism>
<protein>
    <submittedName>
        <fullName evidence="2">PorT family protein</fullName>
    </submittedName>
</protein>
<evidence type="ECO:0000313" key="2">
    <source>
        <dbReference type="EMBL" id="MBW2937196.1"/>
    </source>
</evidence>
<sequence length="518" mass="57377">MKHKKNIDDLFKEQLSSFEATPSPEVWKHIEAQLKKEKEDRKIIPIWWKLGGVAAVLAILLTVSDVFKSNEILDDNNTIVEENTNKSENNTLNNTEESVLNNLDKTTDAIVTENQDSENDKFIDNSEKLNSDKLINNTENAVSTTEKSQVKKDSKKKASVLKNTTVKDGVAISTTTKTNKKESNSFLKEAGSKDKIVSEKEVNSAVAKVEKTNAEKIPSEKEEKIISPNTTGESIAIEDITEKTEKDIQPANKKSIFDAIEENKDSEVAKKDDKKSNPYWEVTPNVGPVYYNSINGGSSISSSFADNPQSGDTNISYGVQVSYNVNDRLSVRTGINNVSLGYATGDVVLATSPTEVALKSITYESGGRTVLTAFDKGSLENLPTDPNNPFSQVTLKSTSGNAEIIQNISYYEVPMELKYALVNNRFGINMIGGFSTLFLGNNEISVTDGEFRSVLGEANNLNSMSFSTNIGLGFDYKISKRFKFNIEPIFKYQLNPYSTSVDFNPYYFGIYSGLSFKF</sequence>
<keyword evidence="3" id="KW-1185">Reference proteome</keyword>
<keyword evidence="1" id="KW-0472">Membrane</keyword>
<evidence type="ECO:0000313" key="3">
    <source>
        <dbReference type="Proteomes" id="UP001138686"/>
    </source>
</evidence>
<feature type="transmembrane region" description="Helical" evidence="1">
    <location>
        <begin position="46"/>
        <end position="67"/>
    </location>
</feature>
<proteinExistence type="predicted"/>
<keyword evidence="1" id="KW-1133">Transmembrane helix</keyword>
<dbReference type="AlphaFoldDB" id="A0A9X1FMA9"/>